<feature type="non-terminal residue" evidence="2">
    <location>
        <position position="1"/>
    </location>
</feature>
<reference evidence="2" key="1">
    <citation type="submission" date="2020-03" db="EMBL/GenBank/DDBJ databases">
        <title>Hybrid Assembly of Korean Phytophthora infestans isolates.</title>
        <authorList>
            <person name="Prokchorchik M."/>
            <person name="Lee Y."/>
            <person name="Seo J."/>
            <person name="Cho J.-H."/>
            <person name="Park Y.-E."/>
            <person name="Jang D.-C."/>
            <person name="Im J.-S."/>
            <person name="Choi J.-G."/>
            <person name="Park H.-J."/>
            <person name="Lee G.-B."/>
            <person name="Lee Y.-G."/>
            <person name="Hong S.-Y."/>
            <person name="Cho K."/>
            <person name="Sohn K.H."/>
        </authorList>
    </citation>
    <scope>NUCLEOTIDE SEQUENCE</scope>
    <source>
        <strain evidence="2">KR_2_A2</strain>
    </source>
</reference>
<dbReference type="Proteomes" id="UP000704712">
    <property type="component" value="Unassembled WGS sequence"/>
</dbReference>
<feature type="signal peptide" evidence="1">
    <location>
        <begin position="1"/>
        <end position="27"/>
    </location>
</feature>
<name>A0A8S9TMM6_PHYIN</name>
<evidence type="ECO:0000313" key="2">
    <source>
        <dbReference type="EMBL" id="KAF4129731.1"/>
    </source>
</evidence>
<keyword evidence="1" id="KW-0732">Signal</keyword>
<evidence type="ECO:0000256" key="1">
    <source>
        <dbReference type="SAM" id="SignalP"/>
    </source>
</evidence>
<evidence type="ECO:0008006" key="4">
    <source>
        <dbReference type="Google" id="ProtNLM"/>
    </source>
</evidence>
<feature type="non-terminal residue" evidence="2">
    <location>
        <position position="217"/>
    </location>
</feature>
<feature type="chain" id="PRO_5035768672" description="RxLR effector protein" evidence="1">
    <location>
        <begin position="28"/>
        <end position="217"/>
    </location>
</feature>
<proteinExistence type="predicted"/>
<gene>
    <name evidence="2" type="ORF">GN958_ATG21226</name>
</gene>
<organism evidence="2 3">
    <name type="scientific">Phytophthora infestans</name>
    <name type="common">Potato late blight agent</name>
    <name type="synonym">Botrytis infestans</name>
    <dbReference type="NCBI Taxonomy" id="4787"/>
    <lineage>
        <taxon>Eukaryota</taxon>
        <taxon>Sar</taxon>
        <taxon>Stramenopiles</taxon>
        <taxon>Oomycota</taxon>
        <taxon>Peronosporomycetes</taxon>
        <taxon>Peronosporales</taxon>
        <taxon>Peronosporaceae</taxon>
        <taxon>Phytophthora</taxon>
    </lineage>
</organism>
<accession>A0A8S9TMM6</accession>
<comment type="caution">
    <text evidence="2">The sequence shown here is derived from an EMBL/GenBank/DDBJ whole genome shotgun (WGS) entry which is preliminary data.</text>
</comment>
<evidence type="ECO:0000313" key="3">
    <source>
        <dbReference type="Proteomes" id="UP000704712"/>
    </source>
</evidence>
<dbReference type="EMBL" id="JAACNO010002937">
    <property type="protein sequence ID" value="KAF4129731.1"/>
    <property type="molecule type" value="Genomic_DNA"/>
</dbReference>
<dbReference type="AlphaFoldDB" id="A0A8S9TMM6"/>
<sequence>TYIMSVYNNLLRMVLLLLVSRETLTTAFELQQSNGSTAVHGVHSDTIPRTQQNENESVPKLIGGEDRALPFKLSSWTKNKYWSMAGKKEDNVMKILGLKGLSNAAQKKHANYEYLQKYRYNMEGKMLDNWVTRGDNMDTIWHRLGLTNVPSTKAFETYSRFMKRFDRSVKRQYDEDTTTYLWTVYMHQHEGQHLANIRTWKNAKRSESYVKAALGLD</sequence>
<protein>
    <recommendedName>
        <fullName evidence="4">RxLR effector protein</fullName>
    </recommendedName>
</protein>